<gene>
    <name evidence="6" type="ORF">BSL82_13840</name>
</gene>
<dbReference type="Proteomes" id="UP000182063">
    <property type="component" value="Chromosome"/>
</dbReference>
<dbReference type="KEGG" id="sphj:BSL82_13840"/>
<evidence type="ECO:0000313" key="7">
    <source>
        <dbReference type="Proteomes" id="UP000182063"/>
    </source>
</evidence>
<evidence type="ECO:0000256" key="2">
    <source>
        <dbReference type="ARBA" id="ARBA00023015"/>
    </source>
</evidence>
<evidence type="ECO:0000256" key="1">
    <source>
        <dbReference type="ARBA" id="ARBA00009437"/>
    </source>
</evidence>
<dbReference type="CDD" id="cd08417">
    <property type="entry name" value="PBP2_Nitroaromatics_like"/>
    <property type="match status" value="1"/>
</dbReference>
<dbReference type="InterPro" id="IPR036390">
    <property type="entry name" value="WH_DNA-bd_sf"/>
</dbReference>
<dbReference type="InterPro" id="IPR000847">
    <property type="entry name" value="LysR_HTH_N"/>
</dbReference>
<dbReference type="Gene3D" id="3.40.190.10">
    <property type="entry name" value="Periplasmic binding protein-like II"/>
    <property type="match status" value="2"/>
</dbReference>
<proteinExistence type="inferred from homology"/>
<evidence type="ECO:0000256" key="4">
    <source>
        <dbReference type="ARBA" id="ARBA00023163"/>
    </source>
</evidence>
<evidence type="ECO:0000259" key="5">
    <source>
        <dbReference type="PROSITE" id="PS50931"/>
    </source>
</evidence>
<dbReference type="PANTHER" id="PTHR30118">
    <property type="entry name" value="HTH-TYPE TRANSCRIPTIONAL REGULATOR LEUO-RELATED"/>
    <property type="match status" value="1"/>
</dbReference>
<dbReference type="InterPro" id="IPR050389">
    <property type="entry name" value="LysR-type_TF"/>
</dbReference>
<dbReference type="RefSeq" id="WP_072597937.1">
    <property type="nucleotide sequence ID" value="NZ_CP018221.1"/>
</dbReference>
<dbReference type="PRINTS" id="PR00039">
    <property type="entry name" value="HTHLYSR"/>
</dbReference>
<dbReference type="PANTHER" id="PTHR30118:SF15">
    <property type="entry name" value="TRANSCRIPTIONAL REGULATORY PROTEIN"/>
    <property type="match status" value="1"/>
</dbReference>
<evidence type="ECO:0000256" key="3">
    <source>
        <dbReference type="ARBA" id="ARBA00023125"/>
    </source>
</evidence>
<protein>
    <submittedName>
        <fullName evidence="6">LysR family transcriptional regulator</fullName>
    </submittedName>
</protein>
<dbReference type="AlphaFoldDB" id="A0A1L3ZXB8"/>
<dbReference type="Pfam" id="PF03466">
    <property type="entry name" value="LysR_substrate"/>
    <property type="match status" value="1"/>
</dbReference>
<dbReference type="GO" id="GO:0003677">
    <property type="term" value="F:DNA binding"/>
    <property type="evidence" value="ECO:0007669"/>
    <property type="project" value="UniProtKB-KW"/>
</dbReference>
<accession>A0A1L3ZXB8</accession>
<dbReference type="GO" id="GO:0003700">
    <property type="term" value="F:DNA-binding transcription factor activity"/>
    <property type="evidence" value="ECO:0007669"/>
    <property type="project" value="InterPro"/>
</dbReference>
<dbReference type="InterPro" id="IPR005119">
    <property type="entry name" value="LysR_subst-bd"/>
</dbReference>
<evidence type="ECO:0000313" key="6">
    <source>
        <dbReference type="EMBL" id="API60239.1"/>
    </source>
</evidence>
<name>A0A1L3ZXB8_9SPHN</name>
<dbReference type="InterPro" id="IPR037402">
    <property type="entry name" value="YidZ_PBP2"/>
</dbReference>
<dbReference type="Gene3D" id="1.10.10.10">
    <property type="entry name" value="Winged helix-like DNA-binding domain superfamily/Winged helix DNA-binding domain"/>
    <property type="match status" value="1"/>
</dbReference>
<feature type="domain" description="HTH lysR-type" evidence="5">
    <location>
        <begin position="6"/>
        <end position="65"/>
    </location>
</feature>
<dbReference type="EMBL" id="CP018221">
    <property type="protein sequence ID" value="API60239.1"/>
    <property type="molecule type" value="Genomic_DNA"/>
</dbReference>
<reference evidence="7" key="1">
    <citation type="submission" date="2016-11" db="EMBL/GenBank/DDBJ databases">
        <title>Complete Genome Sequence of alachlor-degrading Sphingomonas sp. strain JJ-A5.</title>
        <authorList>
            <person name="Lee H."/>
            <person name="Ka J.-O."/>
        </authorList>
    </citation>
    <scope>NUCLEOTIDE SEQUENCE [LARGE SCALE GENOMIC DNA]</scope>
    <source>
        <strain evidence="7">JJ-A5</strain>
    </source>
</reference>
<dbReference type="Pfam" id="PF00126">
    <property type="entry name" value="HTH_1"/>
    <property type="match status" value="1"/>
</dbReference>
<dbReference type="PROSITE" id="PS50931">
    <property type="entry name" value="HTH_LYSR"/>
    <property type="match status" value="1"/>
</dbReference>
<keyword evidence="7" id="KW-1185">Reference proteome</keyword>
<keyword evidence="3" id="KW-0238">DNA-binding</keyword>
<dbReference type="InterPro" id="IPR036388">
    <property type="entry name" value="WH-like_DNA-bd_sf"/>
</dbReference>
<keyword evidence="2" id="KW-0805">Transcription regulation</keyword>
<dbReference type="SUPFAM" id="SSF46785">
    <property type="entry name" value="Winged helix' DNA-binding domain"/>
    <property type="match status" value="1"/>
</dbReference>
<dbReference type="STRING" id="1921510.BSL82_13840"/>
<keyword evidence="4" id="KW-0804">Transcription</keyword>
<organism evidence="6 7">
    <name type="scientific">Tardibacter chloracetimidivorans</name>
    <dbReference type="NCBI Taxonomy" id="1921510"/>
    <lineage>
        <taxon>Bacteria</taxon>
        <taxon>Pseudomonadati</taxon>
        <taxon>Pseudomonadota</taxon>
        <taxon>Alphaproteobacteria</taxon>
        <taxon>Sphingomonadales</taxon>
        <taxon>Sphingomonadaceae</taxon>
        <taxon>Tardibacter</taxon>
    </lineage>
</organism>
<dbReference type="OrthoDB" id="8339333at2"/>
<dbReference type="SUPFAM" id="SSF53850">
    <property type="entry name" value="Periplasmic binding protein-like II"/>
    <property type="match status" value="1"/>
</dbReference>
<sequence length="303" mass="33320">MSEPDLDIGLLRAFAALYAQRNVTRAAEQLGIGQPALSARLTRLRTLFGEMLFTPSSTGRGVVPTARADQLDPLVRDLITRLHRLGEPVAFDPTTSERTFRLALYENPAVMLIPDLVRRLQSTGPNIRIAVVAPDPERMSEGMEDGSIDMFVGSGRASSLWLSRTLFEEHFVVAQRAGHPRGRGPLSLDEFCALDHVLISAEGGGFSGLVDDTLAMMNRRRRVTVSVQTYALAPLVVANSDCLCTLPRRFLAKYAAAIEIMEPPFALDAMGLTAFWHPRHQDDEGHGWLRGQIFAAAQEQGRS</sequence>
<comment type="similarity">
    <text evidence="1">Belongs to the LysR transcriptional regulatory family.</text>
</comment>